<gene>
    <name evidence="2" type="ORF">MUB46_15730</name>
</gene>
<dbReference type="PANTHER" id="PTHR21015">
    <property type="entry name" value="UDP-N-ACETYLGLUCOSAMINE--N-ACETYLMURAMYL-(PENTAPEPTIDE) PYROPHOSPHORYL-UNDECAPRENOL N-ACETYLGLUCOSAMINE TRANSFERASE 1"/>
    <property type="match status" value="1"/>
</dbReference>
<dbReference type="AlphaFoldDB" id="A0AAW5QZ28"/>
<dbReference type="Pfam" id="PF04101">
    <property type="entry name" value="Glyco_tran_28_C"/>
    <property type="match status" value="1"/>
</dbReference>
<protein>
    <submittedName>
        <fullName evidence="2">Glycosyltransferase</fullName>
    </submittedName>
</protein>
<dbReference type="RefSeq" id="WP_261616890.1">
    <property type="nucleotide sequence ID" value="NZ_JALIDZ010000007.1"/>
</dbReference>
<dbReference type="Gene3D" id="3.40.50.2000">
    <property type="entry name" value="Glycogen Phosphorylase B"/>
    <property type="match status" value="1"/>
</dbReference>
<evidence type="ECO:0000313" key="3">
    <source>
        <dbReference type="Proteomes" id="UP001320898"/>
    </source>
</evidence>
<proteinExistence type="predicted"/>
<feature type="domain" description="Glycosyl transferase family 28 C-terminal" evidence="1">
    <location>
        <begin position="272"/>
        <end position="358"/>
    </location>
</feature>
<dbReference type="SUPFAM" id="SSF53756">
    <property type="entry name" value="UDP-Glycosyltransferase/glycogen phosphorylase"/>
    <property type="match status" value="1"/>
</dbReference>
<reference evidence="2 3" key="1">
    <citation type="submission" date="2022-04" db="EMBL/GenBank/DDBJ databases">
        <authorList>
            <person name="Ye Y.-Q."/>
            <person name="Du Z.-J."/>
        </authorList>
    </citation>
    <scope>NUCLEOTIDE SEQUENCE [LARGE SCALE GENOMIC DNA]</scope>
    <source>
        <strain evidence="2 3">A6E488</strain>
    </source>
</reference>
<accession>A0AAW5QZ28</accession>
<dbReference type="Proteomes" id="UP001320898">
    <property type="component" value="Unassembled WGS sequence"/>
</dbReference>
<dbReference type="PANTHER" id="PTHR21015:SF28">
    <property type="entry name" value="SLL1722 PROTEIN"/>
    <property type="match status" value="1"/>
</dbReference>
<keyword evidence="3" id="KW-1185">Reference proteome</keyword>
<dbReference type="InterPro" id="IPR007235">
    <property type="entry name" value="Glyco_trans_28_C"/>
</dbReference>
<evidence type="ECO:0000313" key="2">
    <source>
        <dbReference type="EMBL" id="MCT8973311.1"/>
    </source>
</evidence>
<sequence>MKALIYVQHLLGTGHVVRAAALARALAARDVETVLVSGNRVPPTVAVNGFSVIELPAARSSDDRFSAVVDEAGRPVDDRWKARRRNRLLSVFDDTGPDILLTETWPFGRNAFAFELEPLMEAAKGVVPRPIVAASVRDILVRKNDAKKEHRMAERAHATCDLVLVHGDPAFVRFEDSFPFAAEIADLIRYTGYIDTGADTPEPPDSNGTGEVVVSCGGGAVGAALLETALAARALSARAGRLRWRVLVGTDLDDLVLAGLKTSAGDGIVVERARRDFPGLLKRARLSVSQCGYNTAVDVLAAGCAAVFVPFARGAETEQTQRAEALAARGLATVVPEADMTPDRLAAGIDAALDLPKAALTLDRDGARTSADLLIDAVDTLRNRTA</sequence>
<organism evidence="2 3">
    <name type="scientific">Microbaculum marinisediminis</name>
    <dbReference type="NCBI Taxonomy" id="2931392"/>
    <lineage>
        <taxon>Bacteria</taxon>
        <taxon>Pseudomonadati</taxon>
        <taxon>Pseudomonadota</taxon>
        <taxon>Alphaproteobacteria</taxon>
        <taxon>Hyphomicrobiales</taxon>
        <taxon>Tepidamorphaceae</taxon>
        <taxon>Microbaculum</taxon>
    </lineage>
</organism>
<comment type="caution">
    <text evidence="2">The sequence shown here is derived from an EMBL/GenBank/DDBJ whole genome shotgun (WGS) entry which is preliminary data.</text>
</comment>
<dbReference type="GO" id="GO:0016758">
    <property type="term" value="F:hexosyltransferase activity"/>
    <property type="evidence" value="ECO:0007669"/>
    <property type="project" value="InterPro"/>
</dbReference>
<name>A0AAW5QZ28_9HYPH</name>
<dbReference type="EMBL" id="JALIDZ010000007">
    <property type="protein sequence ID" value="MCT8973311.1"/>
    <property type="molecule type" value="Genomic_DNA"/>
</dbReference>
<evidence type="ECO:0000259" key="1">
    <source>
        <dbReference type="Pfam" id="PF04101"/>
    </source>
</evidence>